<gene>
    <name evidence="2" type="ORF">RIL96_03250</name>
</gene>
<dbReference type="Proteomes" id="UP001251870">
    <property type="component" value="Unassembled WGS sequence"/>
</dbReference>
<feature type="transmembrane region" description="Helical" evidence="1">
    <location>
        <begin position="80"/>
        <end position="97"/>
    </location>
</feature>
<feature type="transmembrane region" description="Helical" evidence="1">
    <location>
        <begin position="6"/>
        <end position="27"/>
    </location>
</feature>
<accession>A0ABU2DPZ5</accession>
<feature type="transmembrane region" description="Helical" evidence="1">
    <location>
        <begin position="39"/>
        <end position="60"/>
    </location>
</feature>
<proteinExistence type="predicted"/>
<keyword evidence="1" id="KW-0812">Transmembrane</keyword>
<keyword evidence="1" id="KW-1133">Transmembrane helix</keyword>
<name>A0ABU2DPZ5_9MICC</name>
<sequence>MTVLLLFTIAVCDLIPLLTVSSLPGVSSSADGGRMLRRVLCVGALVIIAVLALLVLPVPWWSGPAAALAGGVWLLLRTRTPAAAVVMVAAVGACALVETGLGEGIGRGIPVGLTVAAVLLFLTESANCVTRAVLDLTGRGASADDGLRGGRVIGPLERILMAVLALFGAQAVIAALAAAKGIVRFPAISSDRPGGTRAEEFLIGSLTSWSLAGGGALLLWAASVL</sequence>
<protein>
    <submittedName>
        <fullName evidence="2">Uncharacterized protein</fullName>
    </submittedName>
</protein>
<keyword evidence="1" id="KW-0472">Membrane</keyword>
<comment type="caution">
    <text evidence="2">The sequence shown here is derived from an EMBL/GenBank/DDBJ whole genome shotgun (WGS) entry which is preliminary data.</text>
</comment>
<evidence type="ECO:0000313" key="3">
    <source>
        <dbReference type="Proteomes" id="UP001251870"/>
    </source>
</evidence>
<evidence type="ECO:0000256" key="1">
    <source>
        <dbReference type="SAM" id="Phobius"/>
    </source>
</evidence>
<reference evidence="2 3" key="1">
    <citation type="submission" date="2023-09" db="EMBL/GenBank/DDBJ databases">
        <title>Description of three actinobacteria isolated from air of manufacturing shop in a pharmaceutical factory.</title>
        <authorList>
            <person name="Zhang D.-F."/>
        </authorList>
    </citation>
    <scope>NUCLEOTIDE SEQUENCE [LARGE SCALE GENOMIC DNA]</scope>
    <source>
        <strain evidence="2 3">LY-0111</strain>
    </source>
</reference>
<feature type="transmembrane region" description="Helical" evidence="1">
    <location>
        <begin position="200"/>
        <end position="222"/>
    </location>
</feature>
<dbReference type="EMBL" id="JAVKGR010000002">
    <property type="protein sequence ID" value="MDR8018579.1"/>
    <property type="molecule type" value="Genomic_DNA"/>
</dbReference>
<keyword evidence="3" id="KW-1185">Reference proteome</keyword>
<organism evidence="2 3">
    <name type="scientific">Nesterenkonia aerolata</name>
    <dbReference type="NCBI Taxonomy" id="3074079"/>
    <lineage>
        <taxon>Bacteria</taxon>
        <taxon>Bacillati</taxon>
        <taxon>Actinomycetota</taxon>
        <taxon>Actinomycetes</taxon>
        <taxon>Micrococcales</taxon>
        <taxon>Micrococcaceae</taxon>
        <taxon>Nesterenkonia</taxon>
    </lineage>
</organism>
<feature type="transmembrane region" description="Helical" evidence="1">
    <location>
        <begin position="104"/>
        <end position="122"/>
    </location>
</feature>
<feature type="transmembrane region" description="Helical" evidence="1">
    <location>
        <begin position="159"/>
        <end position="179"/>
    </location>
</feature>
<dbReference type="RefSeq" id="WP_310547568.1">
    <property type="nucleotide sequence ID" value="NZ_JAVKGR010000002.1"/>
</dbReference>
<evidence type="ECO:0000313" key="2">
    <source>
        <dbReference type="EMBL" id="MDR8018579.1"/>
    </source>
</evidence>